<sequence length="450" mass="50044">MYACIPEYLYRCTSSVRRSQASPPRWRFVCTQLIDFGFSLFTSTNALNHPDDLGFSEQKARSMQNAKGGEGGESFPPFSQPNQPPRDSPFLIQATVTPEGVEHAQQREEGTSVSSTKNPFPPRSPTNQPSAAAMALEGRTPAVKWERQGGEEAPPHTPNSCLGERSVTDMEVSPLQPGGEKRNEEIPFIPDTYFLSCMTRNNWKGPSALLSKRIVGTPGLHPPEVLKHTSYTPATDMWGLGLLINALLTGSLMPELANNGNLLFDEMHDSFPLQSLFHRLFYLLLAYALPPSEIPEEVEVLFYAFDRSKRGMVFYDDFVSTLRSLDLSIRDPEALEIFTSMYTSTRTVYSSTGCCLHQAVHALEFTPFLAGVMDKQLLLHANSLRRLFCRLDPSRKGTVAVGQVISLLGSEGRLRDELRHYLAEMGIQATSAFSFEELAIALEKDKAPEV</sequence>
<gene>
    <name evidence="2" type="ORF">NCLIV_013080</name>
</gene>
<keyword evidence="3" id="KW-1185">Reference proteome</keyword>
<dbReference type="OrthoDB" id="330037at2759"/>
<dbReference type="EMBL" id="FR823386">
    <property type="protein sequence ID" value="CBZ51515.1"/>
    <property type="molecule type" value="Genomic_DNA"/>
</dbReference>
<feature type="compositionally biased region" description="Pro residues" evidence="1">
    <location>
        <begin position="78"/>
        <end position="87"/>
    </location>
</feature>
<dbReference type="InterPro" id="IPR011009">
    <property type="entry name" value="Kinase-like_dom_sf"/>
</dbReference>
<evidence type="ECO:0000313" key="2">
    <source>
        <dbReference type="EMBL" id="CBZ51515.1"/>
    </source>
</evidence>
<dbReference type="SUPFAM" id="SSF47473">
    <property type="entry name" value="EF-hand"/>
    <property type="match status" value="1"/>
</dbReference>
<dbReference type="RefSeq" id="XP_003881548.1">
    <property type="nucleotide sequence ID" value="XM_003881499.1"/>
</dbReference>
<dbReference type="GeneID" id="13443824"/>
<reference evidence="3" key="1">
    <citation type="journal article" date="2012" name="PLoS Pathog.">
        <title>Comparative genomics of the apicomplexan parasites Toxoplasma gondii and Neospora caninum: Coccidia differing in host range and transmission strategy.</title>
        <authorList>
            <person name="Reid A.J."/>
            <person name="Vermont S.J."/>
            <person name="Cotton J.A."/>
            <person name="Harris D."/>
            <person name="Hill-Cawthorne G.A."/>
            <person name="Konen-Waisman S."/>
            <person name="Latham S.M."/>
            <person name="Mourier T."/>
            <person name="Norton R."/>
            <person name="Quail M.A."/>
            <person name="Sanders M."/>
            <person name="Shanmugam D."/>
            <person name="Sohal A."/>
            <person name="Wasmuth J.D."/>
            <person name="Brunk B."/>
            <person name="Grigg M.E."/>
            <person name="Howard J.C."/>
            <person name="Parkinson J."/>
            <person name="Roos D.S."/>
            <person name="Trees A.J."/>
            <person name="Berriman M."/>
            <person name="Pain A."/>
            <person name="Wastling J.M."/>
        </authorList>
    </citation>
    <scope>NUCLEOTIDE SEQUENCE [LARGE SCALE GENOMIC DNA]</scope>
    <source>
        <strain evidence="3">Liverpool</strain>
    </source>
</reference>
<dbReference type="eggNOG" id="KOG0613">
    <property type="taxonomic scope" value="Eukaryota"/>
</dbReference>
<dbReference type="SUPFAM" id="SSF56112">
    <property type="entry name" value="Protein kinase-like (PK-like)"/>
    <property type="match status" value="1"/>
</dbReference>
<dbReference type="AlphaFoldDB" id="F0VD00"/>
<dbReference type="Gene3D" id="1.10.510.10">
    <property type="entry name" value="Transferase(Phosphotransferase) domain 1"/>
    <property type="match status" value="1"/>
</dbReference>
<evidence type="ECO:0000313" key="3">
    <source>
        <dbReference type="Proteomes" id="UP000007494"/>
    </source>
</evidence>
<protein>
    <recommendedName>
        <fullName evidence="4">EF-hand domain-containing protein</fullName>
    </recommendedName>
</protein>
<feature type="compositionally biased region" description="Basic and acidic residues" evidence="1">
    <location>
        <begin position="100"/>
        <end position="110"/>
    </location>
</feature>
<dbReference type="InParanoid" id="F0VD00"/>
<evidence type="ECO:0000256" key="1">
    <source>
        <dbReference type="SAM" id="MobiDB-lite"/>
    </source>
</evidence>
<organism evidence="2 3">
    <name type="scientific">Neospora caninum (strain Liverpool)</name>
    <dbReference type="NCBI Taxonomy" id="572307"/>
    <lineage>
        <taxon>Eukaryota</taxon>
        <taxon>Sar</taxon>
        <taxon>Alveolata</taxon>
        <taxon>Apicomplexa</taxon>
        <taxon>Conoidasida</taxon>
        <taxon>Coccidia</taxon>
        <taxon>Eucoccidiorida</taxon>
        <taxon>Eimeriorina</taxon>
        <taxon>Sarcocystidae</taxon>
        <taxon>Neospora</taxon>
    </lineage>
</organism>
<proteinExistence type="predicted"/>
<dbReference type="Gene3D" id="1.10.238.10">
    <property type="entry name" value="EF-hand"/>
    <property type="match status" value="2"/>
</dbReference>
<feature type="region of interest" description="Disordered" evidence="1">
    <location>
        <begin position="59"/>
        <end position="132"/>
    </location>
</feature>
<dbReference type="InterPro" id="IPR011992">
    <property type="entry name" value="EF-hand-dom_pair"/>
</dbReference>
<accession>F0VD00</accession>
<evidence type="ECO:0008006" key="4">
    <source>
        <dbReference type="Google" id="ProtNLM"/>
    </source>
</evidence>
<dbReference type="Proteomes" id="UP000007494">
    <property type="component" value="Chromosome V"/>
</dbReference>
<name>F0VD00_NEOCL</name>
<dbReference type="VEuPathDB" id="ToxoDB:NCLIV_013080"/>